<evidence type="ECO:0000256" key="13">
    <source>
        <dbReference type="ARBA" id="ARBA00023180"/>
    </source>
</evidence>
<evidence type="ECO:0000256" key="11">
    <source>
        <dbReference type="ARBA" id="ARBA00023170"/>
    </source>
</evidence>
<dbReference type="PROSITE" id="PS00236">
    <property type="entry name" value="NEUROTR_ION_CHANNEL"/>
    <property type="match status" value="1"/>
</dbReference>
<sequence length="428" mass="49365">MVLLIVATALCTCLAALLRPVSGDITMFSNARFVSRAFGIYFLCMVAMGYAENASGKENILTEIFSEYDGKIPPNYDNDIPVKSSVQFYIIGIDSINEATMDFSMTFFVRQRWVDKRLNYTPVFNMTRLELDTRRMADVWVPDLYFVNEKKADVHQVTVPNKLMHIYPDGLVVYSMRVTATFSCTMDLQKYPLDDQRCNIILESYGYSTETLLMRWHQTPVEKSDNLQLPQFDLQNITEYICDVTYASVTYTCLKLELYLHRNLGYYIIQVYVPSVLIVILSWVSFWLNVDSTPARISLGLLTVLTMTTQSQGAKASLPRVSYVKAIDIWMSTCLFFVFAALIEFAYVNVLSRVDQRRGKSVMSNMNEAKEEDDEKEKGKLCCFKNLEDRERARLVDKISRLLFPAIFVIFNIVYWLVYVFWEPSPAP</sequence>
<dbReference type="InterPro" id="IPR006202">
    <property type="entry name" value="Neur_chan_lig-bd"/>
</dbReference>
<keyword evidence="17 20" id="KW-0407">Ion channel</keyword>
<dbReference type="GeneID" id="111122706"/>
<feature type="domain" description="Neurotransmitter-gated ion-channel ligand-binding" evidence="21">
    <location>
        <begin position="58"/>
        <end position="247"/>
    </location>
</feature>
<evidence type="ECO:0000256" key="7">
    <source>
        <dbReference type="ARBA" id="ARBA00023018"/>
    </source>
</evidence>
<dbReference type="Pfam" id="PF02932">
    <property type="entry name" value="Neur_chan_memb"/>
    <property type="match status" value="1"/>
</dbReference>
<dbReference type="AlphaFoldDB" id="A0A8B8CWP9"/>
<evidence type="ECO:0000256" key="18">
    <source>
        <dbReference type="ARBA" id="ARBA00034104"/>
    </source>
</evidence>
<proteinExistence type="inferred from homology"/>
<dbReference type="FunFam" id="2.70.170.10:FF:000021">
    <property type="entry name" value="Gamma-aminobutyric acid receptor isoform 3b"/>
    <property type="match status" value="1"/>
</dbReference>
<keyword evidence="16" id="KW-1071">Ligand-gated ion channel</keyword>
<evidence type="ECO:0000256" key="3">
    <source>
        <dbReference type="ARBA" id="ARBA00022475"/>
    </source>
</evidence>
<reference evidence="24 25" key="1">
    <citation type="submission" date="2025-04" db="UniProtKB">
        <authorList>
            <consortium name="RefSeq"/>
        </authorList>
    </citation>
    <scope>IDENTIFICATION</scope>
    <source>
        <tissue evidence="24 25">Whole sample</tissue>
    </source>
</reference>
<evidence type="ECO:0000256" key="5">
    <source>
        <dbReference type="ARBA" id="ARBA00022729"/>
    </source>
</evidence>
<keyword evidence="8 20" id="KW-0406">Ion transport</keyword>
<dbReference type="GO" id="GO:0004888">
    <property type="term" value="F:transmembrane signaling receptor activity"/>
    <property type="evidence" value="ECO:0007669"/>
    <property type="project" value="InterPro"/>
</dbReference>
<keyword evidence="12" id="KW-0869">Chloride channel</keyword>
<dbReference type="CDD" id="cd19049">
    <property type="entry name" value="LGIC_TM_anion"/>
    <property type="match status" value="1"/>
</dbReference>
<evidence type="ECO:0000256" key="8">
    <source>
        <dbReference type="ARBA" id="ARBA00023065"/>
    </source>
</evidence>
<evidence type="ECO:0000256" key="14">
    <source>
        <dbReference type="ARBA" id="ARBA00023214"/>
    </source>
</evidence>
<evidence type="ECO:0000256" key="16">
    <source>
        <dbReference type="ARBA" id="ARBA00023286"/>
    </source>
</evidence>
<dbReference type="Pfam" id="PF02931">
    <property type="entry name" value="Neur_chan_LBD"/>
    <property type="match status" value="1"/>
</dbReference>
<keyword evidence="7" id="KW-0770">Synapse</keyword>
<feature type="domain" description="Neurotransmitter-gated ion-channel transmembrane" evidence="22">
    <location>
        <begin position="271"/>
        <end position="358"/>
    </location>
</feature>
<dbReference type="NCBIfam" id="TIGR00860">
    <property type="entry name" value="LIC"/>
    <property type="match status" value="1"/>
</dbReference>
<comment type="caution">
    <text evidence="20">Lacks conserved residue(s) required for the propagation of feature annotation.</text>
</comment>
<keyword evidence="6 20" id="KW-1133">Transmembrane helix</keyword>
<dbReference type="FunFam" id="1.20.58.390:FF:000067">
    <property type="entry name" value="Glycine receptor subunit alpha-2"/>
    <property type="match status" value="1"/>
</dbReference>
<evidence type="ECO:0000256" key="19">
    <source>
        <dbReference type="ARBA" id="ARBA00071250"/>
    </source>
</evidence>
<dbReference type="RefSeq" id="XP_022320287.1">
    <property type="nucleotide sequence ID" value="XM_022464579.1"/>
</dbReference>
<keyword evidence="3" id="KW-1003">Cell membrane</keyword>
<dbReference type="PRINTS" id="PR00252">
    <property type="entry name" value="NRIONCHANNEL"/>
</dbReference>
<evidence type="ECO:0000259" key="21">
    <source>
        <dbReference type="Pfam" id="PF02931"/>
    </source>
</evidence>
<dbReference type="RefSeq" id="XP_022320292.1">
    <property type="nucleotide sequence ID" value="XM_022464584.1"/>
</dbReference>
<dbReference type="PANTHER" id="PTHR18945">
    <property type="entry name" value="NEUROTRANSMITTER GATED ION CHANNEL"/>
    <property type="match status" value="1"/>
</dbReference>
<dbReference type="GO" id="GO:0045211">
    <property type="term" value="C:postsynaptic membrane"/>
    <property type="evidence" value="ECO:0007669"/>
    <property type="project" value="UniProtKB-SubCell"/>
</dbReference>
<keyword evidence="5 20" id="KW-0732">Signal</keyword>
<dbReference type="InterPro" id="IPR006029">
    <property type="entry name" value="Neurotrans-gated_channel_TM"/>
</dbReference>
<comment type="similarity">
    <text evidence="1">Belongs to the ligand-gated ion channel (TC 1.A.9) family. Gamma-aminobutyric acid receptor (TC 1.A.9.5) subfamily.</text>
</comment>
<name>A0A8B8CWP9_CRAVI</name>
<keyword evidence="15" id="KW-0628">Postsynaptic cell membrane</keyword>
<evidence type="ECO:0000313" key="27">
    <source>
        <dbReference type="RefSeq" id="XP_022320291.1"/>
    </source>
</evidence>
<dbReference type="OrthoDB" id="407674at2759"/>
<evidence type="ECO:0000256" key="1">
    <source>
        <dbReference type="ARBA" id="ARBA00010180"/>
    </source>
</evidence>
<evidence type="ECO:0000256" key="17">
    <source>
        <dbReference type="ARBA" id="ARBA00023303"/>
    </source>
</evidence>
<dbReference type="InterPro" id="IPR036734">
    <property type="entry name" value="Neur_chan_lig-bd_sf"/>
</dbReference>
<organism evidence="23 24">
    <name type="scientific">Crassostrea virginica</name>
    <name type="common">Eastern oyster</name>
    <dbReference type="NCBI Taxonomy" id="6565"/>
    <lineage>
        <taxon>Eukaryota</taxon>
        <taxon>Metazoa</taxon>
        <taxon>Spiralia</taxon>
        <taxon>Lophotrochozoa</taxon>
        <taxon>Mollusca</taxon>
        <taxon>Bivalvia</taxon>
        <taxon>Autobranchia</taxon>
        <taxon>Pteriomorphia</taxon>
        <taxon>Ostreida</taxon>
        <taxon>Ostreoidea</taxon>
        <taxon>Ostreidae</taxon>
        <taxon>Crassostrea</taxon>
    </lineage>
</organism>
<evidence type="ECO:0000256" key="10">
    <source>
        <dbReference type="ARBA" id="ARBA00023157"/>
    </source>
</evidence>
<dbReference type="InterPro" id="IPR018000">
    <property type="entry name" value="Neurotransmitter_ion_chnl_CS"/>
</dbReference>
<keyword evidence="2 20" id="KW-0813">Transport</keyword>
<keyword evidence="14" id="KW-0868">Chloride</keyword>
<evidence type="ECO:0000256" key="15">
    <source>
        <dbReference type="ARBA" id="ARBA00023257"/>
    </source>
</evidence>
<dbReference type="InterPro" id="IPR036719">
    <property type="entry name" value="Neuro-gated_channel_TM_sf"/>
</dbReference>
<dbReference type="SUPFAM" id="SSF63712">
    <property type="entry name" value="Nicotinic receptor ligand binding domain-like"/>
    <property type="match status" value="1"/>
</dbReference>
<keyword evidence="11" id="KW-0675">Receptor</keyword>
<dbReference type="GO" id="GO:0034707">
    <property type="term" value="C:chloride channel complex"/>
    <property type="evidence" value="ECO:0007669"/>
    <property type="project" value="UniProtKB-KW"/>
</dbReference>
<evidence type="ECO:0000313" key="28">
    <source>
        <dbReference type="RefSeq" id="XP_022320292.1"/>
    </source>
</evidence>
<dbReference type="PRINTS" id="PR00253">
    <property type="entry name" value="GABAARECEPTR"/>
</dbReference>
<accession>A0A8B8CWP9</accession>
<dbReference type="InterPro" id="IPR038050">
    <property type="entry name" value="Neuro_actylchol_rec"/>
</dbReference>
<evidence type="ECO:0000256" key="4">
    <source>
        <dbReference type="ARBA" id="ARBA00022692"/>
    </source>
</evidence>
<evidence type="ECO:0000313" key="26">
    <source>
        <dbReference type="RefSeq" id="XP_022320290.1"/>
    </source>
</evidence>
<dbReference type="SUPFAM" id="SSF90112">
    <property type="entry name" value="Neurotransmitter-gated ion-channel transmembrane pore"/>
    <property type="match status" value="1"/>
</dbReference>
<dbReference type="Gene3D" id="2.70.170.10">
    <property type="entry name" value="Neurotransmitter-gated ion-channel ligand-binding domain"/>
    <property type="match status" value="1"/>
</dbReference>
<feature type="transmembrane region" description="Helical" evidence="20">
    <location>
        <begin position="402"/>
        <end position="422"/>
    </location>
</feature>
<comment type="subcellular location">
    <subcellularLocation>
        <location evidence="18">Postsynaptic cell membrane</location>
        <topology evidence="18">Multi-pass membrane protein</topology>
    </subcellularLocation>
</comment>
<keyword evidence="10" id="KW-1015">Disulfide bond</keyword>
<feature type="chain" id="PRO_5044519751" description="Gamma-aminobutyric acid receptor subunit beta" evidence="20">
    <location>
        <begin position="24"/>
        <end position="428"/>
    </location>
</feature>
<dbReference type="InterPro" id="IPR006028">
    <property type="entry name" value="GABAA/Glycine_rcpt"/>
</dbReference>
<dbReference type="Gene3D" id="1.20.58.390">
    <property type="entry name" value="Neurotransmitter-gated ion-channel transmembrane domain"/>
    <property type="match status" value="1"/>
</dbReference>
<feature type="transmembrane region" description="Helical" evidence="20">
    <location>
        <begin position="329"/>
        <end position="350"/>
    </location>
</feature>
<dbReference type="GO" id="GO:0005230">
    <property type="term" value="F:extracellular ligand-gated monoatomic ion channel activity"/>
    <property type="evidence" value="ECO:0007669"/>
    <property type="project" value="InterPro"/>
</dbReference>
<evidence type="ECO:0000256" key="2">
    <source>
        <dbReference type="ARBA" id="ARBA00022448"/>
    </source>
</evidence>
<evidence type="ECO:0000313" key="23">
    <source>
        <dbReference type="Proteomes" id="UP000694844"/>
    </source>
</evidence>
<evidence type="ECO:0000313" key="24">
    <source>
        <dbReference type="RefSeq" id="XP_022320287.1"/>
    </source>
</evidence>
<keyword evidence="23" id="KW-1185">Reference proteome</keyword>
<dbReference type="KEGG" id="cvn:111122706"/>
<evidence type="ECO:0000256" key="12">
    <source>
        <dbReference type="ARBA" id="ARBA00023173"/>
    </source>
</evidence>
<evidence type="ECO:0000256" key="6">
    <source>
        <dbReference type="ARBA" id="ARBA00022989"/>
    </source>
</evidence>
<dbReference type="InterPro" id="IPR006201">
    <property type="entry name" value="Neur_channel"/>
</dbReference>
<gene>
    <name evidence="24 25 26 27 28" type="primary">LOC111122706</name>
</gene>
<evidence type="ECO:0000256" key="20">
    <source>
        <dbReference type="RuleBase" id="RU000687"/>
    </source>
</evidence>
<dbReference type="RefSeq" id="XP_022320288.1">
    <property type="nucleotide sequence ID" value="XM_022464580.1"/>
</dbReference>
<dbReference type="RefSeq" id="XP_022320291.1">
    <property type="nucleotide sequence ID" value="XM_022464583.1"/>
</dbReference>
<feature type="transmembrane region" description="Helical" evidence="20">
    <location>
        <begin position="264"/>
        <end position="288"/>
    </location>
</feature>
<evidence type="ECO:0000256" key="9">
    <source>
        <dbReference type="ARBA" id="ARBA00023136"/>
    </source>
</evidence>
<feature type="signal peptide" evidence="20">
    <location>
        <begin position="1"/>
        <end position="23"/>
    </location>
</feature>
<keyword evidence="9 20" id="KW-0472">Membrane</keyword>
<keyword evidence="13" id="KW-0325">Glycoprotein</keyword>
<evidence type="ECO:0000313" key="25">
    <source>
        <dbReference type="RefSeq" id="XP_022320288.1"/>
    </source>
</evidence>
<dbReference type="Proteomes" id="UP000694844">
    <property type="component" value="Chromosome 3"/>
</dbReference>
<keyword evidence="4 20" id="KW-0812">Transmembrane</keyword>
<protein>
    <recommendedName>
        <fullName evidence="19">Gamma-aminobutyric acid receptor subunit beta</fullName>
    </recommendedName>
</protein>
<dbReference type="RefSeq" id="XP_022320290.1">
    <property type="nucleotide sequence ID" value="XM_022464582.1"/>
</dbReference>
<dbReference type="GO" id="GO:0005254">
    <property type="term" value="F:chloride channel activity"/>
    <property type="evidence" value="ECO:0007669"/>
    <property type="project" value="UniProtKB-KW"/>
</dbReference>
<dbReference type="CDD" id="cd18991">
    <property type="entry name" value="LGIC_ECD_GlyR"/>
    <property type="match status" value="1"/>
</dbReference>
<evidence type="ECO:0000259" key="22">
    <source>
        <dbReference type="Pfam" id="PF02932"/>
    </source>
</evidence>